<protein>
    <submittedName>
        <fullName evidence="2">Uncharacterized protein</fullName>
    </submittedName>
</protein>
<sequence>MVASRASGEPKVSGGAVEGKRWWRRGRAEVASSRVASSRGQRAVMSRVSSGGVEGERRWPRAEVNGSDVEGDRWWHRGRPVVASRASNGGVKQRQRTNGRRENYE</sequence>
<dbReference type="AlphaFoldDB" id="A0ABD3JJ40"/>
<accession>A0ABD3JJ40</accession>
<feature type="compositionally biased region" description="Low complexity" evidence="1">
    <location>
        <begin position="29"/>
        <end position="44"/>
    </location>
</feature>
<evidence type="ECO:0000313" key="3">
    <source>
        <dbReference type="Proteomes" id="UP001634007"/>
    </source>
</evidence>
<feature type="region of interest" description="Disordered" evidence="1">
    <location>
        <begin position="1"/>
        <end position="105"/>
    </location>
</feature>
<gene>
    <name evidence="2" type="ORF">ACJRO7_032309</name>
</gene>
<organism evidence="2 3">
    <name type="scientific">Eucalyptus globulus</name>
    <name type="common">Tasmanian blue gum</name>
    <dbReference type="NCBI Taxonomy" id="34317"/>
    <lineage>
        <taxon>Eukaryota</taxon>
        <taxon>Viridiplantae</taxon>
        <taxon>Streptophyta</taxon>
        <taxon>Embryophyta</taxon>
        <taxon>Tracheophyta</taxon>
        <taxon>Spermatophyta</taxon>
        <taxon>Magnoliopsida</taxon>
        <taxon>eudicotyledons</taxon>
        <taxon>Gunneridae</taxon>
        <taxon>Pentapetalae</taxon>
        <taxon>rosids</taxon>
        <taxon>malvids</taxon>
        <taxon>Myrtales</taxon>
        <taxon>Myrtaceae</taxon>
        <taxon>Myrtoideae</taxon>
        <taxon>Eucalypteae</taxon>
        <taxon>Eucalyptus</taxon>
    </lineage>
</organism>
<dbReference type="EMBL" id="JBJKBG010000008">
    <property type="protein sequence ID" value="KAL3727550.1"/>
    <property type="molecule type" value="Genomic_DNA"/>
</dbReference>
<evidence type="ECO:0000256" key="1">
    <source>
        <dbReference type="SAM" id="MobiDB-lite"/>
    </source>
</evidence>
<name>A0ABD3JJ40_EUCGL</name>
<comment type="caution">
    <text evidence="2">The sequence shown here is derived from an EMBL/GenBank/DDBJ whole genome shotgun (WGS) entry which is preliminary data.</text>
</comment>
<evidence type="ECO:0000313" key="2">
    <source>
        <dbReference type="EMBL" id="KAL3727550.1"/>
    </source>
</evidence>
<keyword evidence="3" id="KW-1185">Reference proteome</keyword>
<proteinExistence type="predicted"/>
<dbReference type="Proteomes" id="UP001634007">
    <property type="component" value="Unassembled WGS sequence"/>
</dbReference>
<reference evidence="2 3" key="1">
    <citation type="submission" date="2024-11" db="EMBL/GenBank/DDBJ databases">
        <title>Chromosome-level genome assembly of Eucalyptus globulus Labill. provides insights into its genome evolution.</title>
        <authorList>
            <person name="Li X."/>
        </authorList>
    </citation>
    <scope>NUCLEOTIDE SEQUENCE [LARGE SCALE GENOMIC DNA]</scope>
    <source>
        <strain evidence="2">CL2024</strain>
        <tissue evidence="2">Fresh tender leaves</tissue>
    </source>
</reference>